<dbReference type="InterPro" id="IPR012337">
    <property type="entry name" value="RNaseH-like_sf"/>
</dbReference>
<keyword evidence="9 13" id="KW-0238">DNA-binding</keyword>
<evidence type="ECO:0000256" key="8">
    <source>
        <dbReference type="ARBA" id="ARBA00022842"/>
    </source>
</evidence>
<accession>E1R1J6</accession>
<feature type="active site" evidence="13">
    <location>
        <position position="141"/>
    </location>
</feature>
<keyword evidence="10 13" id="KW-0233">DNA recombination</keyword>
<evidence type="ECO:0000256" key="2">
    <source>
        <dbReference type="ARBA" id="ARBA00022490"/>
    </source>
</evidence>
<feature type="active site" evidence="13">
    <location>
        <position position="68"/>
    </location>
</feature>
<sequence length="167" mass="18425">MTRILGLDPGFAETGWGVVEAEGNRFRHVDHGAIRTKAKEQVGFRLSSIYDAVKSLVEQYRPECCGIEELYFAKNITSALPVAQARGVLLLVLEQHSIVTESYSPPLIKQTITGVGRADKRQVQEMVRLLLGLTEIPKPDHAADALAAALTHASFRFSSLRGVRRDI</sequence>
<keyword evidence="8 13" id="KW-0460">Magnesium</keyword>
<dbReference type="NCBIfam" id="NF000711">
    <property type="entry name" value="PRK00039.2-1"/>
    <property type="match status" value="1"/>
</dbReference>
<feature type="binding site" evidence="13">
    <location>
        <position position="68"/>
    </location>
    <ligand>
        <name>Mg(2+)</name>
        <dbReference type="ChEBI" id="CHEBI:18420"/>
        <label>2</label>
    </ligand>
</feature>
<evidence type="ECO:0000256" key="11">
    <source>
        <dbReference type="ARBA" id="ARBA00023204"/>
    </source>
</evidence>
<dbReference type="InterPro" id="IPR002176">
    <property type="entry name" value="X-over_junc_endoDNase_RuvC"/>
</dbReference>
<keyword evidence="3 13" id="KW-0540">Nuclease</keyword>
<keyword evidence="4 13" id="KW-0479">Metal-binding</keyword>
<evidence type="ECO:0000256" key="6">
    <source>
        <dbReference type="ARBA" id="ARBA00022763"/>
    </source>
</evidence>
<evidence type="ECO:0000256" key="14">
    <source>
        <dbReference type="NCBIfam" id="TIGR00228"/>
    </source>
</evidence>
<comment type="subunit">
    <text evidence="13">Homodimer which binds Holliday junction (HJ) DNA. The HJ becomes 2-fold symmetrical on binding to RuvC with unstacked arms; it has a different conformation from HJ DNA in complex with RuvA. In the full resolvosome a probable DNA-RuvA(4)-RuvB(12)-RuvC(2) complex forms which resolves the HJ.</text>
</comment>
<dbReference type="PANTHER" id="PTHR30194:SF3">
    <property type="entry name" value="CROSSOVER JUNCTION ENDODEOXYRIBONUCLEASE RUVC"/>
    <property type="match status" value="1"/>
</dbReference>
<dbReference type="eggNOG" id="COG0817">
    <property type="taxonomic scope" value="Bacteria"/>
</dbReference>
<comment type="catalytic activity">
    <reaction evidence="12 13">
        <text>Endonucleolytic cleavage at a junction such as a reciprocal single-stranded crossover between two homologous DNA duplexes (Holliday junction).</text>
        <dbReference type="EC" id="3.1.21.10"/>
    </reaction>
</comment>
<dbReference type="STRING" id="573413.Spirs_2015"/>
<gene>
    <name evidence="13" type="primary">ruvC</name>
    <name evidence="15" type="ordered locus">Spirs_2015</name>
</gene>
<evidence type="ECO:0000256" key="1">
    <source>
        <dbReference type="ARBA" id="ARBA00009518"/>
    </source>
</evidence>
<dbReference type="RefSeq" id="WP_013254601.1">
    <property type="nucleotide sequence ID" value="NC_014364.1"/>
</dbReference>
<feature type="active site" evidence="13">
    <location>
        <position position="8"/>
    </location>
</feature>
<dbReference type="EC" id="3.1.21.10" evidence="13 14"/>
<dbReference type="Pfam" id="PF02075">
    <property type="entry name" value="RuvC"/>
    <property type="match status" value="1"/>
</dbReference>
<evidence type="ECO:0000256" key="3">
    <source>
        <dbReference type="ARBA" id="ARBA00022722"/>
    </source>
</evidence>
<feature type="binding site" evidence="13">
    <location>
        <position position="8"/>
    </location>
    <ligand>
        <name>Mg(2+)</name>
        <dbReference type="ChEBI" id="CHEBI:18420"/>
        <label>1</label>
    </ligand>
</feature>
<keyword evidence="11 13" id="KW-0234">DNA repair</keyword>
<dbReference type="GO" id="GO:0006281">
    <property type="term" value="P:DNA repair"/>
    <property type="evidence" value="ECO:0007669"/>
    <property type="project" value="UniProtKB-UniRule"/>
</dbReference>
<evidence type="ECO:0000313" key="16">
    <source>
        <dbReference type="Proteomes" id="UP000002318"/>
    </source>
</evidence>
<dbReference type="CDD" id="cd16962">
    <property type="entry name" value="RuvC"/>
    <property type="match status" value="1"/>
</dbReference>
<feature type="binding site" evidence="13">
    <location>
        <position position="141"/>
    </location>
    <ligand>
        <name>Mg(2+)</name>
        <dbReference type="ChEBI" id="CHEBI:18420"/>
        <label>1</label>
    </ligand>
</feature>
<reference evidence="15 16" key="1">
    <citation type="journal article" date="2010" name="Stand. Genomic Sci.">
        <title>Complete genome sequence of Spirochaeta smaragdinae type strain (SEBR 4228).</title>
        <authorList>
            <person name="Mavromatis K."/>
            <person name="Yasawong M."/>
            <person name="Chertkov O."/>
            <person name="Lapidus A."/>
            <person name="Lucas S."/>
            <person name="Nolan M."/>
            <person name="Del Rio T.G."/>
            <person name="Tice H."/>
            <person name="Cheng J.F."/>
            <person name="Pitluck S."/>
            <person name="Liolios K."/>
            <person name="Ivanova N."/>
            <person name="Tapia R."/>
            <person name="Han C."/>
            <person name="Bruce D."/>
            <person name="Goodwin L."/>
            <person name="Pati A."/>
            <person name="Chen A."/>
            <person name="Palaniappan K."/>
            <person name="Land M."/>
            <person name="Hauser L."/>
            <person name="Chang Y.J."/>
            <person name="Jeffries C.D."/>
            <person name="Detter J.C."/>
            <person name="Rohde M."/>
            <person name="Brambilla E."/>
            <person name="Spring S."/>
            <person name="Goker M."/>
            <person name="Sikorski J."/>
            <person name="Woyke T."/>
            <person name="Bristow J."/>
            <person name="Eisen J.A."/>
            <person name="Markowitz V."/>
            <person name="Hugenholtz P."/>
            <person name="Klenk H.P."/>
            <person name="Kyrpides N.C."/>
        </authorList>
    </citation>
    <scope>NUCLEOTIDE SEQUENCE [LARGE SCALE GENOMIC DNA]</scope>
    <source>
        <strain evidence="16">DSM 11293 / JCM 15392 / SEBR 4228</strain>
    </source>
</reference>
<dbReference type="OrthoDB" id="9805499at2"/>
<dbReference type="PRINTS" id="PR00696">
    <property type="entry name" value="RSOLVASERUVC"/>
</dbReference>
<dbReference type="EMBL" id="CP002116">
    <property type="protein sequence ID" value="ADK81137.1"/>
    <property type="molecule type" value="Genomic_DNA"/>
</dbReference>
<dbReference type="GO" id="GO:0006310">
    <property type="term" value="P:DNA recombination"/>
    <property type="evidence" value="ECO:0007669"/>
    <property type="project" value="UniProtKB-UniRule"/>
</dbReference>
<keyword evidence="7 13" id="KW-0378">Hydrolase</keyword>
<evidence type="ECO:0000256" key="12">
    <source>
        <dbReference type="ARBA" id="ARBA00029354"/>
    </source>
</evidence>
<keyword evidence="5 13" id="KW-0255">Endonuclease</keyword>
<dbReference type="SUPFAM" id="SSF53098">
    <property type="entry name" value="Ribonuclease H-like"/>
    <property type="match status" value="1"/>
</dbReference>
<evidence type="ECO:0000256" key="4">
    <source>
        <dbReference type="ARBA" id="ARBA00022723"/>
    </source>
</evidence>
<comment type="subcellular location">
    <subcellularLocation>
        <location evidence="13">Cytoplasm</location>
    </subcellularLocation>
</comment>
<evidence type="ECO:0000313" key="15">
    <source>
        <dbReference type="EMBL" id="ADK81137.1"/>
    </source>
</evidence>
<organism evidence="15 16">
    <name type="scientific">Sediminispirochaeta smaragdinae (strain DSM 11293 / JCM 15392 / SEBR 4228)</name>
    <name type="common">Spirochaeta smaragdinae</name>
    <dbReference type="NCBI Taxonomy" id="573413"/>
    <lineage>
        <taxon>Bacteria</taxon>
        <taxon>Pseudomonadati</taxon>
        <taxon>Spirochaetota</taxon>
        <taxon>Spirochaetia</taxon>
        <taxon>Spirochaetales</taxon>
        <taxon>Spirochaetaceae</taxon>
        <taxon>Sediminispirochaeta</taxon>
    </lineage>
</organism>
<keyword evidence="2 13" id="KW-0963">Cytoplasm</keyword>
<evidence type="ECO:0000256" key="10">
    <source>
        <dbReference type="ARBA" id="ARBA00023172"/>
    </source>
</evidence>
<dbReference type="InterPro" id="IPR036397">
    <property type="entry name" value="RNaseH_sf"/>
</dbReference>
<protein>
    <recommendedName>
        <fullName evidence="13 14">Crossover junction endodeoxyribonuclease RuvC</fullName>
        <ecNumber evidence="13 14">3.1.21.10</ecNumber>
    </recommendedName>
    <alternativeName>
        <fullName evidence="13">Holliday junction nuclease RuvC</fullName>
    </alternativeName>
    <alternativeName>
        <fullName evidence="13">Holliday junction resolvase RuvC</fullName>
    </alternativeName>
</protein>
<comment type="cofactor">
    <cofactor evidence="13">
        <name>Mg(2+)</name>
        <dbReference type="ChEBI" id="CHEBI:18420"/>
    </cofactor>
    <text evidence="13">Binds 2 Mg(2+) ion per subunit.</text>
</comment>
<dbReference type="GO" id="GO:0005737">
    <property type="term" value="C:cytoplasm"/>
    <property type="evidence" value="ECO:0007669"/>
    <property type="project" value="UniProtKB-SubCell"/>
</dbReference>
<dbReference type="Gene3D" id="3.30.420.10">
    <property type="entry name" value="Ribonuclease H-like superfamily/Ribonuclease H"/>
    <property type="match status" value="1"/>
</dbReference>
<dbReference type="NCBIfam" id="TIGR00228">
    <property type="entry name" value="ruvC"/>
    <property type="match status" value="1"/>
</dbReference>
<dbReference type="KEGG" id="ssm:Spirs_2015"/>
<dbReference type="GO" id="GO:0048476">
    <property type="term" value="C:Holliday junction resolvase complex"/>
    <property type="evidence" value="ECO:0007669"/>
    <property type="project" value="UniProtKB-UniRule"/>
</dbReference>
<keyword evidence="6 13" id="KW-0227">DNA damage</keyword>
<dbReference type="PANTHER" id="PTHR30194">
    <property type="entry name" value="CROSSOVER JUNCTION ENDODEOXYRIBONUCLEASE RUVC"/>
    <property type="match status" value="1"/>
</dbReference>
<keyword evidence="16" id="KW-1185">Reference proteome</keyword>
<dbReference type="HOGENOM" id="CLU_091257_3_1_12"/>
<dbReference type="GO" id="GO:0000287">
    <property type="term" value="F:magnesium ion binding"/>
    <property type="evidence" value="ECO:0007669"/>
    <property type="project" value="UniProtKB-UniRule"/>
</dbReference>
<evidence type="ECO:0000256" key="13">
    <source>
        <dbReference type="HAMAP-Rule" id="MF_00034"/>
    </source>
</evidence>
<comment type="function">
    <text evidence="13">The RuvA-RuvB-RuvC complex processes Holliday junction (HJ) DNA during genetic recombination and DNA repair. Endonuclease that resolves HJ intermediates. Cleaves cruciform DNA by making single-stranded nicks across the HJ at symmetrical positions within the homologous arms, yielding a 5'-phosphate and a 3'-hydroxyl group; requires a central core of homology in the junction. The consensus cleavage sequence is 5'-(A/T)TT(C/G)-3'. Cleavage occurs on the 3'-side of the TT dinucleotide at the point of strand exchange. HJ branch migration catalyzed by RuvA-RuvB allows RuvC to scan DNA until it finds its consensus sequence, where it cleaves and resolves the cruciform DNA.</text>
</comment>
<dbReference type="GO" id="GO:0003677">
    <property type="term" value="F:DNA binding"/>
    <property type="evidence" value="ECO:0007669"/>
    <property type="project" value="UniProtKB-KW"/>
</dbReference>
<dbReference type="GO" id="GO:0008821">
    <property type="term" value="F:crossover junction DNA endonuclease activity"/>
    <property type="evidence" value="ECO:0007669"/>
    <property type="project" value="UniProtKB-UniRule"/>
</dbReference>
<evidence type="ECO:0000256" key="7">
    <source>
        <dbReference type="ARBA" id="ARBA00022801"/>
    </source>
</evidence>
<dbReference type="Proteomes" id="UP000002318">
    <property type="component" value="Chromosome"/>
</dbReference>
<evidence type="ECO:0000256" key="5">
    <source>
        <dbReference type="ARBA" id="ARBA00022759"/>
    </source>
</evidence>
<dbReference type="FunFam" id="3.30.420.10:FF:000002">
    <property type="entry name" value="Crossover junction endodeoxyribonuclease RuvC"/>
    <property type="match status" value="1"/>
</dbReference>
<dbReference type="AlphaFoldDB" id="E1R1J6"/>
<evidence type="ECO:0000256" key="9">
    <source>
        <dbReference type="ARBA" id="ARBA00023125"/>
    </source>
</evidence>
<comment type="similarity">
    <text evidence="1 13">Belongs to the RuvC family.</text>
</comment>
<name>E1R1J6_SEDSS</name>
<proteinExistence type="inferred from homology"/>
<dbReference type="HAMAP" id="MF_00034">
    <property type="entry name" value="RuvC"/>
    <property type="match status" value="1"/>
</dbReference>